<dbReference type="KEGG" id="bbae:FRD01_02355"/>
<keyword evidence="3" id="KW-0813">Transport</keyword>
<evidence type="ECO:0000256" key="5">
    <source>
        <dbReference type="ARBA" id="ARBA00022519"/>
    </source>
</evidence>
<dbReference type="Pfam" id="PF03544">
    <property type="entry name" value="TonB_C"/>
    <property type="match status" value="1"/>
</dbReference>
<keyword evidence="7" id="KW-0653">Protein transport</keyword>
<feature type="compositionally biased region" description="Pro residues" evidence="10">
    <location>
        <begin position="114"/>
        <end position="126"/>
    </location>
</feature>
<evidence type="ECO:0000256" key="10">
    <source>
        <dbReference type="SAM" id="MobiDB-lite"/>
    </source>
</evidence>
<keyword evidence="9 11" id="KW-0472">Membrane</keyword>
<organism evidence="13 14">
    <name type="scientific">Microvenator marinus</name>
    <dbReference type="NCBI Taxonomy" id="2600177"/>
    <lineage>
        <taxon>Bacteria</taxon>
        <taxon>Deltaproteobacteria</taxon>
        <taxon>Bradymonadales</taxon>
        <taxon>Microvenatoraceae</taxon>
        <taxon>Microvenator</taxon>
    </lineage>
</organism>
<dbReference type="EMBL" id="CP042467">
    <property type="protein sequence ID" value="QED26119.1"/>
    <property type="molecule type" value="Genomic_DNA"/>
</dbReference>
<keyword evidence="8 11" id="KW-1133">Transmembrane helix</keyword>
<evidence type="ECO:0000256" key="4">
    <source>
        <dbReference type="ARBA" id="ARBA00022475"/>
    </source>
</evidence>
<evidence type="ECO:0000256" key="3">
    <source>
        <dbReference type="ARBA" id="ARBA00022448"/>
    </source>
</evidence>
<dbReference type="Gene3D" id="3.30.1150.10">
    <property type="match status" value="1"/>
</dbReference>
<sequence length="331" mass="37356">MSLKPTQRNSHQGSVAIGFVLSVLLHLPLLLLTGRMPTNVEPLQPSSIQSQNSLALSLVEEIPEEEKEEEDPTGQVVSFERPDVEKTPEKARFIDQYESESDREQVRKALPGAPETPTPKPQPKPTPDSQEVAEERAEESPRSAEDPDLPSPLEKSDGKSEAREAAQAAQEQRLNPQALFPQLNDSRIVNPAGQGGSIDYLRDVDEGEKTLLNRKTERYWAFFDRVKLQIAEEYSAHKVYQRRDPTGNIYGVKDRYSTVRVTLNSDGSVRQLHVSRRSGLDFLDDEAVRSVREAAPFHNPPEGLKDQDGLIHFTFGFYLEITNEPNFRIFR</sequence>
<feature type="region of interest" description="Disordered" evidence="10">
    <location>
        <begin position="62"/>
        <end position="181"/>
    </location>
</feature>
<evidence type="ECO:0000256" key="2">
    <source>
        <dbReference type="ARBA" id="ARBA00006555"/>
    </source>
</evidence>
<feature type="domain" description="TonB C-terminal" evidence="12">
    <location>
        <begin position="229"/>
        <end position="326"/>
    </location>
</feature>
<protein>
    <submittedName>
        <fullName evidence="13">Energy transducer TonB</fullName>
    </submittedName>
</protein>
<evidence type="ECO:0000256" key="1">
    <source>
        <dbReference type="ARBA" id="ARBA00004383"/>
    </source>
</evidence>
<dbReference type="PANTHER" id="PTHR33446">
    <property type="entry name" value="PROTEIN TONB-RELATED"/>
    <property type="match status" value="1"/>
</dbReference>
<reference evidence="13 14" key="1">
    <citation type="submission" date="2019-08" db="EMBL/GenBank/DDBJ databases">
        <authorList>
            <person name="Liang Q."/>
        </authorList>
    </citation>
    <scope>NUCLEOTIDE SEQUENCE [LARGE SCALE GENOMIC DNA]</scope>
    <source>
        <strain evidence="13 14">V1718</strain>
    </source>
</reference>
<keyword evidence="4" id="KW-1003">Cell membrane</keyword>
<keyword evidence="6 11" id="KW-0812">Transmembrane</keyword>
<evidence type="ECO:0000313" key="13">
    <source>
        <dbReference type="EMBL" id="QED26119.1"/>
    </source>
</evidence>
<dbReference type="NCBIfam" id="TIGR01352">
    <property type="entry name" value="tonB_Cterm"/>
    <property type="match status" value="1"/>
</dbReference>
<dbReference type="RefSeq" id="WP_146957283.1">
    <property type="nucleotide sequence ID" value="NZ_CP042467.1"/>
</dbReference>
<proteinExistence type="inferred from homology"/>
<feature type="transmembrane region" description="Helical" evidence="11">
    <location>
        <begin position="12"/>
        <end position="32"/>
    </location>
</feature>
<dbReference type="PROSITE" id="PS52015">
    <property type="entry name" value="TONB_CTD"/>
    <property type="match status" value="1"/>
</dbReference>
<keyword evidence="5" id="KW-0997">Cell inner membrane</keyword>
<dbReference type="InterPro" id="IPR051045">
    <property type="entry name" value="TonB-dependent_transducer"/>
</dbReference>
<dbReference type="Proteomes" id="UP000321595">
    <property type="component" value="Chromosome"/>
</dbReference>
<evidence type="ECO:0000256" key="11">
    <source>
        <dbReference type="SAM" id="Phobius"/>
    </source>
</evidence>
<keyword evidence="14" id="KW-1185">Reference proteome</keyword>
<feature type="compositionally biased region" description="Basic and acidic residues" evidence="10">
    <location>
        <begin position="133"/>
        <end position="145"/>
    </location>
</feature>
<comment type="subcellular location">
    <subcellularLocation>
        <location evidence="1">Cell inner membrane</location>
        <topology evidence="1">Single-pass membrane protein</topology>
        <orientation evidence="1">Periplasmic side</orientation>
    </subcellularLocation>
</comment>
<evidence type="ECO:0000256" key="9">
    <source>
        <dbReference type="ARBA" id="ARBA00023136"/>
    </source>
</evidence>
<name>A0A5B8XRW0_9DELT</name>
<comment type="similarity">
    <text evidence="2">Belongs to the TonB family.</text>
</comment>
<feature type="compositionally biased region" description="Basic and acidic residues" evidence="10">
    <location>
        <begin position="154"/>
        <end position="164"/>
    </location>
</feature>
<accession>A0A5B8XRW0</accession>
<evidence type="ECO:0000313" key="14">
    <source>
        <dbReference type="Proteomes" id="UP000321595"/>
    </source>
</evidence>
<dbReference type="OrthoDB" id="5524095at2"/>
<gene>
    <name evidence="13" type="ORF">FRD01_02355</name>
</gene>
<dbReference type="GO" id="GO:0055085">
    <property type="term" value="P:transmembrane transport"/>
    <property type="evidence" value="ECO:0007669"/>
    <property type="project" value="InterPro"/>
</dbReference>
<dbReference type="GO" id="GO:0005886">
    <property type="term" value="C:plasma membrane"/>
    <property type="evidence" value="ECO:0007669"/>
    <property type="project" value="UniProtKB-SubCell"/>
</dbReference>
<feature type="compositionally biased region" description="Acidic residues" evidence="10">
    <location>
        <begin position="62"/>
        <end position="72"/>
    </location>
</feature>
<evidence type="ECO:0000256" key="7">
    <source>
        <dbReference type="ARBA" id="ARBA00022927"/>
    </source>
</evidence>
<evidence type="ECO:0000256" key="6">
    <source>
        <dbReference type="ARBA" id="ARBA00022692"/>
    </source>
</evidence>
<feature type="compositionally biased region" description="Basic and acidic residues" evidence="10">
    <location>
        <begin position="80"/>
        <end position="107"/>
    </location>
</feature>
<dbReference type="AlphaFoldDB" id="A0A5B8XRW0"/>
<dbReference type="InterPro" id="IPR006260">
    <property type="entry name" value="TonB/TolA_C"/>
</dbReference>
<evidence type="ECO:0000256" key="8">
    <source>
        <dbReference type="ARBA" id="ARBA00022989"/>
    </source>
</evidence>
<evidence type="ECO:0000259" key="12">
    <source>
        <dbReference type="PROSITE" id="PS52015"/>
    </source>
</evidence>
<dbReference type="InterPro" id="IPR037682">
    <property type="entry name" value="TonB_C"/>
</dbReference>
<dbReference type="SUPFAM" id="SSF74653">
    <property type="entry name" value="TolA/TonB C-terminal domain"/>
    <property type="match status" value="1"/>
</dbReference>
<dbReference type="GO" id="GO:0015031">
    <property type="term" value="P:protein transport"/>
    <property type="evidence" value="ECO:0007669"/>
    <property type="project" value="UniProtKB-KW"/>
</dbReference>